<evidence type="ECO:0000256" key="8">
    <source>
        <dbReference type="ARBA" id="ARBA00013025"/>
    </source>
</evidence>
<dbReference type="GO" id="GO:0005737">
    <property type="term" value="C:cytoplasm"/>
    <property type="evidence" value="ECO:0007669"/>
    <property type="project" value="TreeGrafter"/>
</dbReference>
<dbReference type="PANTHER" id="PTHR11136">
    <property type="entry name" value="FOLYLPOLYGLUTAMATE SYNTHASE-RELATED"/>
    <property type="match status" value="1"/>
</dbReference>
<evidence type="ECO:0000256" key="7">
    <source>
        <dbReference type="ARBA" id="ARBA00013023"/>
    </source>
</evidence>
<evidence type="ECO:0000256" key="3">
    <source>
        <dbReference type="ARBA" id="ARBA00004799"/>
    </source>
</evidence>
<dbReference type="RefSeq" id="WP_031315887.1">
    <property type="nucleotide sequence ID" value="NZ_CATKPM010000008.1"/>
</dbReference>
<evidence type="ECO:0000256" key="17">
    <source>
        <dbReference type="ARBA" id="ARBA00030592"/>
    </source>
</evidence>
<comment type="catalytic activity">
    <reaction evidence="22">
        <text>7,8-dihydropteroate + L-glutamate + ATP = 7,8-dihydrofolate + ADP + phosphate + H(+)</text>
        <dbReference type="Rhea" id="RHEA:23584"/>
        <dbReference type="ChEBI" id="CHEBI:15378"/>
        <dbReference type="ChEBI" id="CHEBI:17839"/>
        <dbReference type="ChEBI" id="CHEBI:29985"/>
        <dbReference type="ChEBI" id="CHEBI:30616"/>
        <dbReference type="ChEBI" id="CHEBI:43474"/>
        <dbReference type="ChEBI" id="CHEBI:57451"/>
        <dbReference type="ChEBI" id="CHEBI:456216"/>
        <dbReference type="EC" id="6.3.2.12"/>
    </reaction>
</comment>
<dbReference type="NCBIfam" id="TIGR01499">
    <property type="entry name" value="folC"/>
    <property type="match status" value="1"/>
</dbReference>
<evidence type="ECO:0000256" key="10">
    <source>
        <dbReference type="ARBA" id="ARBA00022598"/>
    </source>
</evidence>
<evidence type="ECO:0000256" key="2">
    <source>
        <dbReference type="ARBA" id="ARBA00002714"/>
    </source>
</evidence>
<evidence type="ECO:0000256" key="5">
    <source>
        <dbReference type="ARBA" id="ARBA00008276"/>
    </source>
</evidence>
<keyword evidence="14" id="KW-0460">Magnesium</keyword>
<dbReference type="EMBL" id="CP083803">
    <property type="protein sequence ID" value="UXZ42968.1"/>
    <property type="molecule type" value="Genomic_DNA"/>
</dbReference>
<evidence type="ECO:0000313" key="26">
    <source>
        <dbReference type="EMBL" id="UXZ42968.1"/>
    </source>
</evidence>
<evidence type="ECO:0000256" key="21">
    <source>
        <dbReference type="ARBA" id="ARBA00049035"/>
    </source>
</evidence>
<comment type="similarity">
    <text evidence="5 23">Belongs to the folylpolyglutamate synthase family.</text>
</comment>
<dbReference type="Gene3D" id="3.40.1190.10">
    <property type="entry name" value="Mur-like, catalytic domain"/>
    <property type="match status" value="1"/>
</dbReference>
<dbReference type="SUPFAM" id="SSF53244">
    <property type="entry name" value="MurD-like peptide ligases, peptide-binding domain"/>
    <property type="match status" value="1"/>
</dbReference>
<evidence type="ECO:0000256" key="20">
    <source>
        <dbReference type="ARBA" id="ARBA00047808"/>
    </source>
</evidence>
<evidence type="ECO:0000256" key="16">
    <source>
        <dbReference type="ARBA" id="ARBA00030048"/>
    </source>
</evidence>
<dbReference type="InterPro" id="IPR001645">
    <property type="entry name" value="Folylpolyglutamate_synth"/>
</dbReference>
<comment type="catalytic activity">
    <reaction evidence="20">
        <text>10-formyltetrahydrofolyl-(gamma-L-Glu)(n) + L-glutamate + ATP = 10-formyltetrahydrofolyl-(gamma-L-Glu)(n+1) + ADP + phosphate + H(+)</text>
        <dbReference type="Rhea" id="RHEA:51904"/>
        <dbReference type="Rhea" id="RHEA-COMP:13088"/>
        <dbReference type="Rhea" id="RHEA-COMP:14300"/>
        <dbReference type="ChEBI" id="CHEBI:15378"/>
        <dbReference type="ChEBI" id="CHEBI:29985"/>
        <dbReference type="ChEBI" id="CHEBI:30616"/>
        <dbReference type="ChEBI" id="CHEBI:43474"/>
        <dbReference type="ChEBI" id="CHEBI:134413"/>
        <dbReference type="ChEBI" id="CHEBI:456216"/>
        <dbReference type="EC" id="6.3.2.17"/>
    </reaction>
</comment>
<dbReference type="InterPro" id="IPR013221">
    <property type="entry name" value="Mur_ligase_cen"/>
</dbReference>
<evidence type="ECO:0000259" key="25">
    <source>
        <dbReference type="Pfam" id="PF08245"/>
    </source>
</evidence>
<dbReference type="GO" id="GO:0005524">
    <property type="term" value="F:ATP binding"/>
    <property type="evidence" value="ECO:0007669"/>
    <property type="project" value="UniProtKB-KW"/>
</dbReference>
<evidence type="ECO:0000256" key="19">
    <source>
        <dbReference type="ARBA" id="ARBA00047493"/>
    </source>
</evidence>
<comment type="cofactor">
    <cofactor evidence="1">
        <name>Mg(2+)</name>
        <dbReference type="ChEBI" id="CHEBI:18420"/>
    </cofactor>
</comment>
<organism evidence="26 27">
    <name type="scientific">Pseudomonas soli</name>
    <dbReference type="NCBI Taxonomy" id="1306993"/>
    <lineage>
        <taxon>Bacteria</taxon>
        <taxon>Pseudomonadati</taxon>
        <taxon>Pseudomonadota</taxon>
        <taxon>Gammaproteobacteria</taxon>
        <taxon>Pseudomonadales</taxon>
        <taxon>Pseudomonadaceae</taxon>
        <taxon>Pseudomonas</taxon>
    </lineage>
</organism>
<dbReference type="InterPro" id="IPR036565">
    <property type="entry name" value="Mur-like_cat_sf"/>
</dbReference>
<evidence type="ECO:0000256" key="11">
    <source>
        <dbReference type="ARBA" id="ARBA00022723"/>
    </source>
</evidence>
<dbReference type="AlphaFoldDB" id="A0AAJ5SQV7"/>
<dbReference type="NCBIfam" id="NF008101">
    <property type="entry name" value="PRK10846.1"/>
    <property type="match status" value="1"/>
</dbReference>
<evidence type="ECO:0000256" key="18">
    <source>
        <dbReference type="ARBA" id="ARBA00032510"/>
    </source>
</evidence>
<keyword evidence="10 23" id="KW-0436">Ligase</keyword>
<evidence type="ECO:0000256" key="22">
    <source>
        <dbReference type="ARBA" id="ARBA00049161"/>
    </source>
</evidence>
<proteinExistence type="inferred from homology"/>
<dbReference type="GO" id="GO:0046872">
    <property type="term" value="F:metal ion binding"/>
    <property type="evidence" value="ECO:0007669"/>
    <property type="project" value="UniProtKB-KW"/>
</dbReference>
<evidence type="ECO:0000256" key="9">
    <source>
        <dbReference type="ARBA" id="ARBA00019357"/>
    </source>
</evidence>
<gene>
    <name evidence="26" type="primary">folC</name>
    <name evidence="26" type="ORF">K7K07_12820</name>
</gene>
<evidence type="ECO:0000256" key="14">
    <source>
        <dbReference type="ARBA" id="ARBA00022842"/>
    </source>
</evidence>
<evidence type="ECO:0000259" key="24">
    <source>
        <dbReference type="Pfam" id="PF02875"/>
    </source>
</evidence>
<dbReference type="EC" id="6.3.2.12" evidence="7"/>
<dbReference type="Proteomes" id="UP001209279">
    <property type="component" value="Chromosome"/>
</dbReference>
<dbReference type="InterPro" id="IPR036615">
    <property type="entry name" value="Mur_ligase_C_dom_sf"/>
</dbReference>
<comment type="pathway">
    <text evidence="4">Cofactor biosynthesis; tetrahydrofolylpolyglutamate biosynthesis.</text>
</comment>
<comment type="pathway">
    <text evidence="3">Cofactor biosynthesis; tetrahydrofolate biosynthesis; 7,8-dihydrofolate from 2-amino-4-hydroxy-6-hydroxymethyl-7,8-dihydropteridine diphosphate and 4-aminobenzoate: step 2/2.</text>
</comment>
<comment type="catalytic activity">
    <reaction evidence="21">
        <text>(6R)-5,10-methylenetetrahydrofolyl-(gamma-L-Glu)(n) + L-glutamate + ATP = (6R)-5,10-methylenetetrahydrofolyl-(gamma-L-Glu)(n+1) + ADP + phosphate + H(+)</text>
        <dbReference type="Rhea" id="RHEA:51912"/>
        <dbReference type="Rhea" id="RHEA-COMP:13257"/>
        <dbReference type="Rhea" id="RHEA-COMP:13258"/>
        <dbReference type="ChEBI" id="CHEBI:15378"/>
        <dbReference type="ChEBI" id="CHEBI:29985"/>
        <dbReference type="ChEBI" id="CHEBI:30616"/>
        <dbReference type="ChEBI" id="CHEBI:43474"/>
        <dbReference type="ChEBI" id="CHEBI:136572"/>
        <dbReference type="ChEBI" id="CHEBI:456216"/>
        <dbReference type="EC" id="6.3.2.17"/>
    </reaction>
</comment>
<evidence type="ECO:0000256" key="6">
    <source>
        <dbReference type="ARBA" id="ARBA00011245"/>
    </source>
</evidence>
<comment type="subunit">
    <text evidence="6">Monomer.</text>
</comment>
<accession>A0AAJ5SQV7</accession>
<name>A0AAJ5SQV7_9PSED</name>
<reference evidence="26" key="1">
    <citation type="submission" date="2021-08" db="EMBL/GenBank/DDBJ databases">
        <authorList>
            <person name="Yaryura P.M."/>
            <person name="Bianco M.I."/>
            <person name="Morais C."/>
            <person name="Setubal J.C."/>
        </authorList>
    </citation>
    <scope>NUCLEOTIDE SEQUENCE</scope>
    <source>
        <strain evidence="26">AP1</strain>
    </source>
</reference>
<keyword evidence="11" id="KW-0479">Metal-binding</keyword>
<dbReference type="GO" id="GO:0046656">
    <property type="term" value="P:folic acid biosynthetic process"/>
    <property type="evidence" value="ECO:0007669"/>
    <property type="project" value="UniProtKB-KW"/>
</dbReference>
<dbReference type="EC" id="6.3.2.17" evidence="8"/>
<dbReference type="FunFam" id="3.40.1190.10:FF:000004">
    <property type="entry name" value="Dihydrofolate synthase/folylpolyglutamate synthase"/>
    <property type="match status" value="1"/>
</dbReference>
<dbReference type="Pfam" id="PF08245">
    <property type="entry name" value="Mur_ligase_M"/>
    <property type="match status" value="1"/>
</dbReference>
<keyword evidence="15" id="KW-0289">Folate biosynthesis</keyword>
<dbReference type="KEGG" id="pmos:O165_015080"/>
<evidence type="ECO:0000256" key="15">
    <source>
        <dbReference type="ARBA" id="ARBA00022909"/>
    </source>
</evidence>
<dbReference type="GO" id="GO:0008841">
    <property type="term" value="F:dihydrofolate synthase activity"/>
    <property type="evidence" value="ECO:0007669"/>
    <property type="project" value="UniProtKB-EC"/>
</dbReference>
<keyword evidence="12 23" id="KW-0547">Nucleotide-binding</keyword>
<comment type="function">
    <text evidence="2">Functions in two distinct reactions of the de novo folate biosynthetic pathway. Catalyzes the addition of a glutamate residue to dihydropteroate (7,8-dihydropteroate or H2Pte) to form dihydrofolate (7,8-dihydrofolate monoglutamate or H2Pte-Glu). Also catalyzes successive additions of L-glutamate to tetrahydrofolate or 10-formyltetrahydrofolate or 5,10-methylenetetrahydrofolate, leading to folylpolyglutamate derivatives.</text>
</comment>
<dbReference type="GO" id="GO:0004326">
    <property type="term" value="F:tetrahydrofolylpolyglutamate synthase activity"/>
    <property type="evidence" value="ECO:0007669"/>
    <property type="project" value="UniProtKB-EC"/>
</dbReference>
<dbReference type="PANTHER" id="PTHR11136:SF0">
    <property type="entry name" value="DIHYDROFOLATE SYNTHETASE-RELATED"/>
    <property type="match status" value="1"/>
</dbReference>
<evidence type="ECO:0000256" key="4">
    <source>
        <dbReference type="ARBA" id="ARBA00005150"/>
    </source>
</evidence>
<comment type="catalytic activity">
    <reaction evidence="19">
        <text>(6S)-5,6,7,8-tetrahydrofolyl-(gamma-L-Glu)(n) + L-glutamate + ATP = (6S)-5,6,7,8-tetrahydrofolyl-(gamma-L-Glu)(n+1) + ADP + phosphate + H(+)</text>
        <dbReference type="Rhea" id="RHEA:10580"/>
        <dbReference type="Rhea" id="RHEA-COMP:14738"/>
        <dbReference type="Rhea" id="RHEA-COMP:14740"/>
        <dbReference type="ChEBI" id="CHEBI:15378"/>
        <dbReference type="ChEBI" id="CHEBI:29985"/>
        <dbReference type="ChEBI" id="CHEBI:30616"/>
        <dbReference type="ChEBI" id="CHEBI:43474"/>
        <dbReference type="ChEBI" id="CHEBI:141005"/>
        <dbReference type="ChEBI" id="CHEBI:456216"/>
        <dbReference type="EC" id="6.3.2.17"/>
    </reaction>
</comment>
<sequence>MNQRSLGDWLAYLEQLHPSAIDMGLERSQQVLARLGLGTLAPRVVTVTGTNGKGSTCAFMAALLRSQGLRVGVYSSPHLLRYNERVLIDGQEASDERLCEAFAAVEAARGDISLTYFEMGTLAAFWLFKHSALDAVVLEVGLGGRLDAVNLVDADVSLVTSIGVDHVDYLGDSRELVAFEKAGIFRRGKPALCGDLDPPQPLLDKVRELDCPFFLRGRDFDLDSSVDHWHWRGCQLDGSPVELRDLPLLDLPMENAALALQAFLLTGLPWDAGKVRQALLDTRITGRLDRRELLLQGRRVELLLDVGHNPHAAEYLARRLAARPVKGRRLAVFGLLADKDLAGVLAPLRGQVADWAVAPLDTPRSRPAAELADALTNLGATVKSYASVAAALEGQCAQATADDQILLFGSFFCVGEALAWLERQVSEDGVDGSAG</sequence>
<evidence type="ECO:0000256" key="23">
    <source>
        <dbReference type="PIRNR" id="PIRNR001563"/>
    </source>
</evidence>
<evidence type="ECO:0000313" key="27">
    <source>
        <dbReference type="Proteomes" id="UP001209279"/>
    </source>
</evidence>
<dbReference type="InterPro" id="IPR004101">
    <property type="entry name" value="Mur_ligase_C"/>
</dbReference>
<keyword evidence="13 23" id="KW-0067">ATP-binding</keyword>
<evidence type="ECO:0000256" key="1">
    <source>
        <dbReference type="ARBA" id="ARBA00001946"/>
    </source>
</evidence>
<feature type="domain" description="Mur ligase C-terminal" evidence="24">
    <location>
        <begin position="292"/>
        <end position="411"/>
    </location>
</feature>
<dbReference type="Gene3D" id="3.90.190.20">
    <property type="entry name" value="Mur ligase, C-terminal domain"/>
    <property type="match status" value="1"/>
</dbReference>
<evidence type="ECO:0000256" key="13">
    <source>
        <dbReference type="ARBA" id="ARBA00022840"/>
    </source>
</evidence>
<evidence type="ECO:0000256" key="12">
    <source>
        <dbReference type="ARBA" id="ARBA00022741"/>
    </source>
</evidence>
<dbReference type="PIRSF" id="PIRSF001563">
    <property type="entry name" value="Folylpolyglu_synth"/>
    <property type="match status" value="1"/>
</dbReference>
<feature type="domain" description="Mur ligase central" evidence="25">
    <location>
        <begin position="47"/>
        <end position="187"/>
    </location>
</feature>
<dbReference type="SUPFAM" id="SSF53623">
    <property type="entry name" value="MurD-like peptide ligases, catalytic domain"/>
    <property type="match status" value="1"/>
</dbReference>
<protein>
    <recommendedName>
        <fullName evidence="9">Dihydrofolate synthase/folylpolyglutamate synthase</fullName>
        <ecNumber evidence="7">6.3.2.12</ecNumber>
        <ecNumber evidence="8">6.3.2.17</ecNumber>
    </recommendedName>
    <alternativeName>
        <fullName evidence="18">Folylpoly-gamma-glutamate synthetase-dihydrofolate synthetase</fullName>
    </alternativeName>
    <alternativeName>
        <fullName evidence="16">Folylpolyglutamate synthetase</fullName>
    </alternativeName>
    <alternativeName>
        <fullName evidence="17">Tetrahydrofolylpolyglutamate synthase</fullName>
    </alternativeName>
</protein>
<dbReference type="Pfam" id="PF02875">
    <property type="entry name" value="Mur_ligase_C"/>
    <property type="match status" value="1"/>
</dbReference>